<dbReference type="eggNOG" id="KOG0731">
    <property type="taxonomic scope" value="Eukaryota"/>
</dbReference>
<accession>K0R2E3</accession>
<comment type="caution">
    <text evidence="3">The sequence shown here is derived from an EMBL/GenBank/DDBJ whole genome shotgun (WGS) entry which is preliminary data.</text>
</comment>
<dbReference type="GO" id="GO:0009507">
    <property type="term" value="C:chloroplast"/>
    <property type="evidence" value="ECO:0007669"/>
    <property type="project" value="TreeGrafter"/>
</dbReference>
<dbReference type="Gene3D" id="3.40.50.300">
    <property type="entry name" value="P-loop containing nucleotide triphosphate hydrolases"/>
    <property type="match status" value="1"/>
</dbReference>
<dbReference type="Pfam" id="PF00004">
    <property type="entry name" value="AAA"/>
    <property type="match status" value="1"/>
</dbReference>
<dbReference type="InterPro" id="IPR041569">
    <property type="entry name" value="AAA_lid_3"/>
</dbReference>
<keyword evidence="1" id="KW-0067">ATP-binding</keyword>
<feature type="domain" description="AAA+ ATPase" evidence="2">
    <location>
        <begin position="1"/>
        <end position="137"/>
    </location>
</feature>
<dbReference type="GO" id="GO:0005524">
    <property type="term" value="F:ATP binding"/>
    <property type="evidence" value="ECO:0007669"/>
    <property type="project" value="UniProtKB-KW"/>
</dbReference>
<dbReference type="OrthoDB" id="1413014at2759"/>
<dbReference type="InterPro" id="IPR003593">
    <property type="entry name" value="AAA+_ATPase"/>
</dbReference>
<dbReference type="SMART" id="SM00382">
    <property type="entry name" value="AAA"/>
    <property type="match status" value="1"/>
</dbReference>
<dbReference type="GO" id="GO:0006508">
    <property type="term" value="P:proteolysis"/>
    <property type="evidence" value="ECO:0007669"/>
    <property type="project" value="TreeGrafter"/>
</dbReference>
<dbReference type="Gene3D" id="1.10.8.60">
    <property type="match status" value="1"/>
</dbReference>
<dbReference type="InterPro" id="IPR027417">
    <property type="entry name" value="P-loop_NTPase"/>
</dbReference>
<dbReference type="Pfam" id="PF17862">
    <property type="entry name" value="AAA_lid_3"/>
    <property type="match status" value="1"/>
</dbReference>
<dbReference type="InterPro" id="IPR003959">
    <property type="entry name" value="ATPase_AAA_core"/>
</dbReference>
<evidence type="ECO:0000259" key="2">
    <source>
        <dbReference type="SMART" id="SM00382"/>
    </source>
</evidence>
<sequence>GPPGCGKTSLARACADSADVPLIHCSGSDFVETYVGKGAARVRRLFQKARAVEGPCLIFVDEIDAIGKRRSSSGSGGGGRDEAEQTLNALLTCLDGLESSDDEMICVLGATNRVDTLDPALTRTGRFDRIIKVNLPTEDGRLEILRAHAEKLPGFTEENGSGGVNLQAVAAATEGVSGSDLEVIINEAAIRAARRVSIQLNAGLEVDTKIYQEDVQDSLTSFFQSRRLQPKFET</sequence>
<evidence type="ECO:0000256" key="1">
    <source>
        <dbReference type="RuleBase" id="RU003651"/>
    </source>
</evidence>
<dbReference type="AlphaFoldDB" id="K0R2E3"/>
<name>K0R2E3_THAOC</name>
<organism evidence="3 4">
    <name type="scientific">Thalassiosira oceanica</name>
    <name type="common">Marine diatom</name>
    <dbReference type="NCBI Taxonomy" id="159749"/>
    <lineage>
        <taxon>Eukaryota</taxon>
        <taxon>Sar</taxon>
        <taxon>Stramenopiles</taxon>
        <taxon>Ochrophyta</taxon>
        <taxon>Bacillariophyta</taxon>
        <taxon>Coscinodiscophyceae</taxon>
        <taxon>Thalassiosirophycidae</taxon>
        <taxon>Thalassiosirales</taxon>
        <taxon>Thalassiosiraceae</taxon>
        <taxon>Thalassiosira</taxon>
    </lineage>
</organism>
<dbReference type="GO" id="GO:0045037">
    <property type="term" value="P:protein import into chloroplast stroma"/>
    <property type="evidence" value="ECO:0007669"/>
    <property type="project" value="TreeGrafter"/>
</dbReference>
<dbReference type="PROSITE" id="PS00674">
    <property type="entry name" value="AAA"/>
    <property type="match status" value="1"/>
</dbReference>
<proteinExistence type="inferred from homology"/>
<dbReference type="InterPro" id="IPR003960">
    <property type="entry name" value="ATPase_AAA_CS"/>
</dbReference>
<dbReference type="PANTHER" id="PTHR23076:SF37">
    <property type="entry name" value="ATP-DEPENDENT ZINC METALLOPROTEASE FTSH 4, MITOCHONDRIAL"/>
    <property type="match status" value="1"/>
</dbReference>
<gene>
    <name evidence="3" type="ORF">THAOC_35113</name>
</gene>
<evidence type="ECO:0000313" key="3">
    <source>
        <dbReference type="EMBL" id="EJK46230.1"/>
    </source>
</evidence>
<evidence type="ECO:0000313" key="4">
    <source>
        <dbReference type="Proteomes" id="UP000266841"/>
    </source>
</evidence>
<reference evidence="3 4" key="1">
    <citation type="journal article" date="2012" name="Genome Biol.">
        <title>Genome and low-iron response of an oceanic diatom adapted to chronic iron limitation.</title>
        <authorList>
            <person name="Lommer M."/>
            <person name="Specht M."/>
            <person name="Roy A.S."/>
            <person name="Kraemer L."/>
            <person name="Andreson R."/>
            <person name="Gutowska M.A."/>
            <person name="Wolf J."/>
            <person name="Bergner S.V."/>
            <person name="Schilhabel M.B."/>
            <person name="Klostermeier U.C."/>
            <person name="Beiko R.G."/>
            <person name="Rosenstiel P."/>
            <person name="Hippler M."/>
            <person name="Laroche J."/>
        </authorList>
    </citation>
    <scope>NUCLEOTIDE SEQUENCE [LARGE SCALE GENOMIC DNA]</scope>
    <source>
        <strain evidence="3 4">CCMP1005</strain>
    </source>
</reference>
<feature type="non-terminal residue" evidence="3">
    <location>
        <position position="1"/>
    </location>
</feature>
<keyword evidence="4" id="KW-1185">Reference proteome</keyword>
<dbReference type="SUPFAM" id="SSF52540">
    <property type="entry name" value="P-loop containing nucleoside triphosphate hydrolases"/>
    <property type="match status" value="1"/>
</dbReference>
<dbReference type="PANTHER" id="PTHR23076">
    <property type="entry name" value="METALLOPROTEASE M41 FTSH"/>
    <property type="match status" value="1"/>
</dbReference>
<dbReference type="GO" id="GO:0016887">
    <property type="term" value="F:ATP hydrolysis activity"/>
    <property type="evidence" value="ECO:0007669"/>
    <property type="project" value="InterPro"/>
</dbReference>
<dbReference type="EMBL" id="AGNL01047883">
    <property type="protein sequence ID" value="EJK46230.1"/>
    <property type="molecule type" value="Genomic_DNA"/>
</dbReference>
<keyword evidence="1" id="KW-0547">Nucleotide-binding</keyword>
<comment type="similarity">
    <text evidence="1">Belongs to the AAA ATPase family.</text>
</comment>
<protein>
    <recommendedName>
        <fullName evidence="2">AAA+ ATPase domain-containing protein</fullName>
    </recommendedName>
</protein>
<dbReference type="GO" id="GO:0004176">
    <property type="term" value="F:ATP-dependent peptidase activity"/>
    <property type="evidence" value="ECO:0007669"/>
    <property type="project" value="TreeGrafter"/>
</dbReference>
<dbReference type="OMA" id="LANESHC"/>
<dbReference type="Proteomes" id="UP000266841">
    <property type="component" value="Unassembled WGS sequence"/>
</dbReference>